<proteinExistence type="predicted"/>
<evidence type="ECO:0000313" key="1">
    <source>
        <dbReference type="EMBL" id="CCJ80968.1"/>
    </source>
</evidence>
<accession>A0ABM9Q677</accession>
<comment type="caution">
    <text evidence="1">The sequence shown here is derived from an EMBL/GenBank/DDBJ whole genome shotgun (WGS) entry which is preliminary data.</text>
</comment>
<protein>
    <submittedName>
        <fullName evidence="1">Uncharacterized protein</fullName>
    </submittedName>
</protein>
<dbReference type="Proteomes" id="UP000009342">
    <property type="component" value="Unassembled WGS sequence"/>
</dbReference>
<evidence type="ECO:0000313" key="2">
    <source>
        <dbReference type="Proteomes" id="UP000009342"/>
    </source>
</evidence>
<organism evidence="1 2">
    <name type="scientific">Cronobacter dublinensis 1210</name>
    <dbReference type="NCBI Taxonomy" id="1208656"/>
    <lineage>
        <taxon>Bacteria</taxon>
        <taxon>Pseudomonadati</taxon>
        <taxon>Pseudomonadota</taxon>
        <taxon>Gammaproteobacteria</taxon>
        <taxon>Enterobacterales</taxon>
        <taxon>Enterobacteriaceae</taxon>
        <taxon>Cronobacter</taxon>
    </lineage>
</organism>
<reference evidence="2" key="1">
    <citation type="journal article" date="2012" name="PLoS ONE">
        <title>Comparative analysis of genome sequences covering the seven cronobacter species.</title>
        <authorList>
            <person name="Joseph S."/>
            <person name="Desai P."/>
            <person name="Ji Y."/>
            <person name="Cummings C.A."/>
            <person name="Shih R."/>
            <person name="Degoricija L."/>
            <person name="Rico A."/>
            <person name="Brzoska P."/>
            <person name="Hamby S.E."/>
            <person name="Masood N."/>
            <person name="Hariri S."/>
            <person name="Sonbol H."/>
            <person name="Chuzhanova N."/>
            <person name="McClelland M."/>
            <person name="Furtado M.R."/>
            <person name="Forsythe S.J."/>
        </authorList>
    </citation>
    <scope>NUCLEOTIDE SEQUENCE [LARGE SCALE GENOMIC DNA]</scope>
    <source>
        <strain evidence="2">1210</strain>
    </source>
</reference>
<sequence>MQEPRAPFYTGNRGKKQNKKAAYEVLVRKYCHRCDNRRADGLKNCWKSA</sequence>
<name>A0ABM9Q677_9ENTR</name>
<gene>
    <name evidence="1" type="ORF">BN134_1695</name>
</gene>
<dbReference type="EMBL" id="CAKZ01000080">
    <property type="protein sequence ID" value="CCJ80968.1"/>
    <property type="molecule type" value="Genomic_DNA"/>
</dbReference>
<keyword evidence="2" id="KW-1185">Reference proteome</keyword>